<name>A0AA89BRH6_PINIB</name>
<evidence type="ECO:0000256" key="5">
    <source>
        <dbReference type="SAM" id="MobiDB-lite"/>
    </source>
</evidence>
<evidence type="ECO:0000313" key="8">
    <source>
        <dbReference type="Proteomes" id="UP001186944"/>
    </source>
</evidence>
<dbReference type="CDD" id="cd15457">
    <property type="entry name" value="NADAR"/>
    <property type="match status" value="1"/>
</dbReference>
<keyword evidence="1" id="KW-0479">Metal-binding</keyword>
<dbReference type="SUPFAM" id="SSF55658">
    <property type="entry name" value="L9 N-domain-like"/>
    <property type="match status" value="1"/>
</dbReference>
<evidence type="ECO:0000256" key="3">
    <source>
        <dbReference type="ARBA" id="ARBA00022833"/>
    </source>
</evidence>
<evidence type="ECO:0000256" key="1">
    <source>
        <dbReference type="ARBA" id="ARBA00022723"/>
    </source>
</evidence>
<dbReference type="AlphaFoldDB" id="A0AA89BRH6"/>
<dbReference type="InterPro" id="IPR019787">
    <property type="entry name" value="Znf_PHD-finger"/>
</dbReference>
<evidence type="ECO:0000256" key="4">
    <source>
        <dbReference type="SAM" id="Coils"/>
    </source>
</evidence>
<evidence type="ECO:0000259" key="6">
    <source>
        <dbReference type="SMART" id="SM00249"/>
    </source>
</evidence>
<keyword evidence="4" id="KW-0175">Coiled coil</keyword>
<dbReference type="InterPro" id="IPR013083">
    <property type="entry name" value="Znf_RING/FYVE/PHD"/>
</dbReference>
<feature type="compositionally biased region" description="Basic and acidic residues" evidence="5">
    <location>
        <begin position="194"/>
        <end position="213"/>
    </location>
</feature>
<dbReference type="SUPFAM" id="SSF57903">
    <property type="entry name" value="FYVE/PHD zinc finger"/>
    <property type="match status" value="1"/>
</dbReference>
<sequence>MKKVKEGEGSSKNFYAITNGRCTGIYKAWSQVKPLVDKYPGAAFKGFVSLDEAVEFMQKGGFAETDIPIYEIEDEILTRSGESENIPAVEERSVFEDCTEETNVKLCDAQEFSSENTQGACNDSENHKKAHCVMCKSGESKEMLQCSACNGRVHLLCSGLPKYQIMVFRNTQRKFMCQSCVENSSEIKMKNARKSYTELRDDDHQSTTERQDGSNHTNQHQPCAENFGEIKREIGNINLTLSNFEQEILKVITQMRNENLSLREKECIERVKSAESLRDSIVEQKEKAENCNKELTTQIGNLKDKITKLQTETDNLRKHAAKSAEIQKRLEEEVKQKDAEISELQGRNQALECEKKVPSFNFHEQQPNSQSQQLNVNEISVCSYETSNRFECLDSEVRQEPLSGDNCIYIKGHRDPLSNFYRMRFVWDNHTYNSVEIAFQHEKAMRHRYYDLARKIKAAKHAGIAHKIGRSVELHPRWDDDKETIMQEMLMQKHVQCAEFRQVLANSSGEIILDAPDRFWGIGSDSRGMNRLGSILEKLRNKTRSERGSAQLSPKPKVAIFGSSLIKNMRADRFSRRVSTEIQISYTIPEAKKHIKEYGQRADVVVYQLLSNDFKSKSVEACIKEMKELVEITKSRQRDSKIIVSLPTNRGDDMELNHKTNMVNAKVKIEFLGDERVYVSDNSNLAYRGEPNNKLISQHDGVDPTAHGEKVLFQNIRRAVEEVCFPKSVSTCVNTGYTKCQK</sequence>
<dbReference type="InterPro" id="IPR012816">
    <property type="entry name" value="NADAR"/>
</dbReference>
<dbReference type="Pfam" id="PF01693">
    <property type="entry name" value="Cauli_VI"/>
    <property type="match status" value="1"/>
</dbReference>
<protein>
    <recommendedName>
        <fullName evidence="6">Zinc finger PHD-type domain-containing protein</fullName>
    </recommendedName>
</protein>
<dbReference type="Gene3D" id="3.30.40.10">
    <property type="entry name" value="Zinc/RING finger domain, C3HC4 (zinc finger)"/>
    <property type="match status" value="1"/>
</dbReference>
<dbReference type="InterPro" id="IPR037056">
    <property type="entry name" value="RNase_H1_N_sf"/>
</dbReference>
<feature type="coiled-coil region" evidence="4">
    <location>
        <begin position="274"/>
        <end position="354"/>
    </location>
</feature>
<dbReference type="Pfam" id="PF08719">
    <property type="entry name" value="NADAR"/>
    <property type="match status" value="1"/>
</dbReference>
<keyword evidence="8" id="KW-1185">Reference proteome</keyword>
<comment type="caution">
    <text evidence="7">The sequence shown here is derived from an EMBL/GenBank/DDBJ whole genome shotgun (WGS) entry which is preliminary data.</text>
</comment>
<dbReference type="InterPro" id="IPR011011">
    <property type="entry name" value="Znf_FYVE_PHD"/>
</dbReference>
<dbReference type="InterPro" id="IPR011320">
    <property type="entry name" value="RNase_H1_N"/>
</dbReference>
<dbReference type="InterPro" id="IPR036514">
    <property type="entry name" value="SGNH_hydro_sf"/>
</dbReference>
<dbReference type="Gene3D" id="3.40.50.1110">
    <property type="entry name" value="SGNH hydrolase"/>
    <property type="match status" value="1"/>
</dbReference>
<dbReference type="Gene3D" id="1.10.357.40">
    <property type="entry name" value="YbiA-like"/>
    <property type="match status" value="1"/>
</dbReference>
<reference evidence="7" key="1">
    <citation type="submission" date="2019-08" db="EMBL/GenBank/DDBJ databases">
        <title>The improved chromosome-level genome for the pearl oyster Pinctada fucata martensii using PacBio sequencing and Hi-C.</title>
        <authorList>
            <person name="Zheng Z."/>
        </authorList>
    </citation>
    <scope>NUCLEOTIDE SEQUENCE</scope>
    <source>
        <strain evidence="7">ZZ-2019</strain>
        <tissue evidence="7">Adductor muscle</tissue>
    </source>
</reference>
<organism evidence="7 8">
    <name type="scientific">Pinctada imbricata</name>
    <name type="common">Atlantic pearl-oyster</name>
    <name type="synonym">Pinctada martensii</name>
    <dbReference type="NCBI Taxonomy" id="66713"/>
    <lineage>
        <taxon>Eukaryota</taxon>
        <taxon>Metazoa</taxon>
        <taxon>Spiralia</taxon>
        <taxon>Lophotrochozoa</taxon>
        <taxon>Mollusca</taxon>
        <taxon>Bivalvia</taxon>
        <taxon>Autobranchia</taxon>
        <taxon>Pteriomorphia</taxon>
        <taxon>Pterioida</taxon>
        <taxon>Pterioidea</taxon>
        <taxon>Pteriidae</taxon>
        <taxon>Pinctada</taxon>
    </lineage>
</organism>
<proteinExistence type="predicted"/>
<dbReference type="Proteomes" id="UP001186944">
    <property type="component" value="Unassembled WGS sequence"/>
</dbReference>
<dbReference type="EMBL" id="VSWD01000011">
    <property type="protein sequence ID" value="KAK3088406.1"/>
    <property type="molecule type" value="Genomic_DNA"/>
</dbReference>
<dbReference type="GO" id="GO:0008270">
    <property type="term" value="F:zinc ion binding"/>
    <property type="evidence" value="ECO:0007669"/>
    <property type="project" value="UniProtKB-KW"/>
</dbReference>
<dbReference type="NCBIfam" id="TIGR02464">
    <property type="entry name" value="ribofla_fusion"/>
    <property type="match status" value="1"/>
</dbReference>
<dbReference type="InterPro" id="IPR019786">
    <property type="entry name" value="Zinc_finger_PHD-type_CS"/>
</dbReference>
<dbReference type="InterPro" id="IPR037238">
    <property type="entry name" value="YbiA-like_sf"/>
</dbReference>
<dbReference type="CDD" id="cd15489">
    <property type="entry name" value="PHD_SF"/>
    <property type="match status" value="1"/>
</dbReference>
<dbReference type="InterPro" id="IPR009027">
    <property type="entry name" value="Ribosomal_bL9/RNase_H1_N"/>
</dbReference>
<dbReference type="SUPFAM" id="SSF52266">
    <property type="entry name" value="SGNH hydrolase"/>
    <property type="match status" value="1"/>
</dbReference>
<dbReference type="Gene3D" id="3.40.970.10">
    <property type="entry name" value="Ribonuclease H1, N-terminal domain"/>
    <property type="match status" value="1"/>
</dbReference>
<evidence type="ECO:0000256" key="2">
    <source>
        <dbReference type="ARBA" id="ARBA00022771"/>
    </source>
</evidence>
<feature type="domain" description="Zinc finger PHD-type" evidence="6">
    <location>
        <begin position="131"/>
        <end position="181"/>
    </location>
</feature>
<accession>A0AA89BRH6</accession>
<keyword evidence="2" id="KW-0863">Zinc-finger</keyword>
<dbReference type="SUPFAM" id="SSF143990">
    <property type="entry name" value="YbiA-like"/>
    <property type="match status" value="1"/>
</dbReference>
<evidence type="ECO:0000313" key="7">
    <source>
        <dbReference type="EMBL" id="KAK3088406.1"/>
    </source>
</evidence>
<gene>
    <name evidence="7" type="ORF">FSP39_018764</name>
</gene>
<dbReference type="InterPro" id="IPR001965">
    <property type="entry name" value="Znf_PHD"/>
</dbReference>
<keyword evidence="3" id="KW-0862">Zinc</keyword>
<dbReference type="Pfam" id="PF00628">
    <property type="entry name" value="PHD"/>
    <property type="match status" value="1"/>
</dbReference>
<feature type="region of interest" description="Disordered" evidence="5">
    <location>
        <begin position="194"/>
        <end position="222"/>
    </location>
</feature>
<dbReference type="SMART" id="SM00249">
    <property type="entry name" value="PHD"/>
    <property type="match status" value="1"/>
</dbReference>
<dbReference type="PROSITE" id="PS01359">
    <property type="entry name" value="ZF_PHD_1"/>
    <property type="match status" value="1"/>
</dbReference>